<dbReference type="EMBL" id="CALNXJ010000026">
    <property type="protein sequence ID" value="CAH3132241.1"/>
    <property type="molecule type" value="Genomic_DNA"/>
</dbReference>
<gene>
    <name evidence="2" type="ORF">PMEA_00014588</name>
</gene>
<feature type="domain" description="FP protein C-terminal" evidence="1">
    <location>
        <begin position="33"/>
        <end position="83"/>
    </location>
</feature>
<evidence type="ECO:0000313" key="3">
    <source>
        <dbReference type="Proteomes" id="UP001159428"/>
    </source>
</evidence>
<dbReference type="Proteomes" id="UP001159428">
    <property type="component" value="Unassembled WGS sequence"/>
</dbReference>
<name>A0AAU9X1C6_9CNID</name>
<comment type="caution">
    <text evidence="2">The sequence shown here is derived from an EMBL/GenBank/DDBJ whole genome shotgun (WGS) entry which is preliminary data.</text>
</comment>
<proteinExistence type="predicted"/>
<evidence type="ECO:0000313" key="2">
    <source>
        <dbReference type="EMBL" id="CAH3132241.1"/>
    </source>
</evidence>
<dbReference type="PANTHER" id="PTHR33776:SF4">
    <property type="entry name" value="ENDONUCLEASE_EXONUCLEASE_PHOSPHATASE DOMAIN-CONTAINING PROTEIN"/>
    <property type="match status" value="1"/>
</dbReference>
<reference evidence="2 3" key="1">
    <citation type="submission" date="2022-05" db="EMBL/GenBank/DDBJ databases">
        <authorList>
            <consortium name="Genoscope - CEA"/>
            <person name="William W."/>
        </authorList>
    </citation>
    <scope>NUCLEOTIDE SEQUENCE [LARGE SCALE GENOMIC DNA]</scope>
</reference>
<sequence>MNVQKDACEVTASSIGLPANCTLENVKLFDHLTPQVQQLLADTKKFQTRNGFRFCWCKNFTIYLQQTEDSRPIQFKILDKLESLFSHAFLPLISNPTRLTSYSATLIDNIFTHNLAPCVFSGIILNDLSDHLPVFAYFDNATLTRSTERKIVMRTFNDDNLHKFNENLSNAKWSLFRHMEDPNEAYNDFIEGYSRIYNTCFPLKVLKGKQVNKFFSPWLSRGLLKSVNKKNRLYKKFVTFVFHIF</sequence>
<dbReference type="AlphaFoldDB" id="A0AAU9X1C6"/>
<dbReference type="Pfam" id="PF25298">
    <property type="entry name" value="Baculo_FP_2nd"/>
    <property type="match status" value="1"/>
</dbReference>
<evidence type="ECO:0000259" key="1">
    <source>
        <dbReference type="Pfam" id="PF25298"/>
    </source>
</evidence>
<protein>
    <recommendedName>
        <fullName evidence="1">FP protein C-terminal domain-containing protein</fullName>
    </recommendedName>
</protein>
<keyword evidence="3" id="KW-1185">Reference proteome</keyword>
<dbReference type="InterPro" id="IPR057251">
    <property type="entry name" value="FP_C"/>
</dbReference>
<dbReference type="PANTHER" id="PTHR33776">
    <property type="entry name" value="ENDO/EXONUCLEASE/PHOSPHATASE DOMAIN-CONTAINING PROTEIN"/>
    <property type="match status" value="1"/>
</dbReference>
<accession>A0AAU9X1C6</accession>
<organism evidence="2 3">
    <name type="scientific">Pocillopora meandrina</name>
    <dbReference type="NCBI Taxonomy" id="46732"/>
    <lineage>
        <taxon>Eukaryota</taxon>
        <taxon>Metazoa</taxon>
        <taxon>Cnidaria</taxon>
        <taxon>Anthozoa</taxon>
        <taxon>Hexacorallia</taxon>
        <taxon>Scleractinia</taxon>
        <taxon>Astrocoeniina</taxon>
        <taxon>Pocilloporidae</taxon>
        <taxon>Pocillopora</taxon>
    </lineage>
</organism>